<evidence type="ECO:0000313" key="2">
    <source>
        <dbReference type="Proteomes" id="UP000095614"/>
    </source>
</evidence>
<dbReference type="Proteomes" id="UP000095614">
    <property type="component" value="Unassembled WGS sequence"/>
</dbReference>
<name>A0A174HNW4_BACUN</name>
<dbReference type="EMBL" id="CZAF01000004">
    <property type="protein sequence ID" value="CUO76643.1"/>
    <property type="molecule type" value="Genomic_DNA"/>
</dbReference>
<evidence type="ECO:0000313" key="1">
    <source>
        <dbReference type="EMBL" id="CUO76643.1"/>
    </source>
</evidence>
<sequence>MYSYIELVRILISLNPWHLNNMFEVFRQTFTFCDETFEKKSILSANKFVTLQMVDVLYVRVRTFIKQPHFTTRYYDTSS</sequence>
<proteinExistence type="predicted"/>
<reference evidence="1 2" key="1">
    <citation type="submission" date="2015-09" db="EMBL/GenBank/DDBJ databases">
        <authorList>
            <consortium name="Pathogen Informatics"/>
        </authorList>
    </citation>
    <scope>NUCLEOTIDE SEQUENCE [LARGE SCALE GENOMIC DNA]</scope>
    <source>
        <strain evidence="1 2">2789STDY5834847</strain>
    </source>
</reference>
<gene>
    <name evidence="1" type="ORF">ERS852462_01482</name>
</gene>
<organism evidence="1 2">
    <name type="scientific">Bacteroides uniformis</name>
    <dbReference type="NCBI Taxonomy" id="820"/>
    <lineage>
        <taxon>Bacteria</taxon>
        <taxon>Pseudomonadati</taxon>
        <taxon>Bacteroidota</taxon>
        <taxon>Bacteroidia</taxon>
        <taxon>Bacteroidales</taxon>
        <taxon>Bacteroidaceae</taxon>
        <taxon>Bacteroides</taxon>
    </lineage>
</organism>
<dbReference type="AlphaFoldDB" id="A0A174HNW4"/>
<protein>
    <submittedName>
        <fullName evidence="1">Uncharacterized protein</fullName>
    </submittedName>
</protein>
<accession>A0A174HNW4</accession>